<dbReference type="EMBL" id="MU155341">
    <property type="protein sequence ID" value="KAF9475234.1"/>
    <property type="molecule type" value="Genomic_DNA"/>
</dbReference>
<comment type="caution">
    <text evidence="1">The sequence shown here is derived from an EMBL/GenBank/DDBJ whole genome shotgun (WGS) entry which is preliminary data.</text>
</comment>
<organism evidence="1 2">
    <name type="scientific">Pholiota conissans</name>
    <dbReference type="NCBI Taxonomy" id="109636"/>
    <lineage>
        <taxon>Eukaryota</taxon>
        <taxon>Fungi</taxon>
        <taxon>Dikarya</taxon>
        <taxon>Basidiomycota</taxon>
        <taxon>Agaricomycotina</taxon>
        <taxon>Agaricomycetes</taxon>
        <taxon>Agaricomycetidae</taxon>
        <taxon>Agaricales</taxon>
        <taxon>Agaricineae</taxon>
        <taxon>Strophariaceae</taxon>
        <taxon>Pholiota</taxon>
    </lineage>
</organism>
<name>A0A9P5YTL9_9AGAR</name>
<accession>A0A9P5YTL9</accession>
<reference evidence="1" key="1">
    <citation type="submission" date="2020-11" db="EMBL/GenBank/DDBJ databases">
        <authorList>
            <consortium name="DOE Joint Genome Institute"/>
            <person name="Ahrendt S."/>
            <person name="Riley R."/>
            <person name="Andreopoulos W."/>
            <person name="Labutti K."/>
            <person name="Pangilinan J."/>
            <person name="Ruiz-Duenas F.J."/>
            <person name="Barrasa J.M."/>
            <person name="Sanchez-Garcia M."/>
            <person name="Camarero S."/>
            <person name="Miyauchi S."/>
            <person name="Serrano A."/>
            <person name="Linde D."/>
            <person name="Babiker R."/>
            <person name="Drula E."/>
            <person name="Ayuso-Fernandez I."/>
            <person name="Pacheco R."/>
            <person name="Padilla G."/>
            <person name="Ferreira P."/>
            <person name="Barriuso J."/>
            <person name="Kellner H."/>
            <person name="Castanera R."/>
            <person name="Alfaro M."/>
            <person name="Ramirez L."/>
            <person name="Pisabarro A.G."/>
            <person name="Kuo A."/>
            <person name="Tritt A."/>
            <person name="Lipzen A."/>
            <person name="He G."/>
            <person name="Yan M."/>
            <person name="Ng V."/>
            <person name="Cullen D."/>
            <person name="Martin F."/>
            <person name="Rosso M.-N."/>
            <person name="Henrissat B."/>
            <person name="Hibbett D."/>
            <person name="Martinez A.T."/>
            <person name="Grigoriev I.V."/>
        </authorList>
    </citation>
    <scope>NUCLEOTIDE SEQUENCE</scope>
    <source>
        <strain evidence="1">CIRM-BRFM 674</strain>
    </source>
</reference>
<dbReference type="Proteomes" id="UP000807469">
    <property type="component" value="Unassembled WGS sequence"/>
</dbReference>
<evidence type="ECO:0000313" key="2">
    <source>
        <dbReference type="Proteomes" id="UP000807469"/>
    </source>
</evidence>
<gene>
    <name evidence="1" type="ORF">BDN70DRAFT_268730</name>
</gene>
<keyword evidence="2" id="KW-1185">Reference proteome</keyword>
<protein>
    <submittedName>
        <fullName evidence="1">Uncharacterized protein</fullName>
    </submittedName>
</protein>
<sequence length="149" mass="17215">MRRTGNLRRTGMLGNLDCRILLAKQRQREYRSCNYMAQPSMLYLHARISSRHPSLLRSTVHENRGDKLLGEKESTTKYVMREYKILKACRVEGKLTWCTGMKPFSECQCCISLCCKYFVSDFSVCFMCKVLCVSVICQTLDVLIFGLSD</sequence>
<dbReference type="AlphaFoldDB" id="A0A9P5YTL9"/>
<proteinExistence type="predicted"/>
<evidence type="ECO:0000313" key="1">
    <source>
        <dbReference type="EMBL" id="KAF9475234.1"/>
    </source>
</evidence>